<organism evidence="2 3">
    <name type="scientific">Aphis glycines</name>
    <name type="common">Soybean aphid</name>
    <dbReference type="NCBI Taxonomy" id="307491"/>
    <lineage>
        <taxon>Eukaryota</taxon>
        <taxon>Metazoa</taxon>
        <taxon>Ecdysozoa</taxon>
        <taxon>Arthropoda</taxon>
        <taxon>Hexapoda</taxon>
        <taxon>Insecta</taxon>
        <taxon>Pterygota</taxon>
        <taxon>Neoptera</taxon>
        <taxon>Paraneoptera</taxon>
        <taxon>Hemiptera</taxon>
        <taxon>Sternorrhyncha</taxon>
        <taxon>Aphidomorpha</taxon>
        <taxon>Aphidoidea</taxon>
        <taxon>Aphididae</taxon>
        <taxon>Aphidini</taxon>
        <taxon>Aphis</taxon>
        <taxon>Aphis</taxon>
    </lineage>
</organism>
<dbReference type="PANTHER" id="PTHR46609">
    <property type="entry name" value="EXONUCLEASE, PHAGE-TYPE/RECB, C-TERMINAL DOMAIN-CONTAINING PROTEIN"/>
    <property type="match status" value="1"/>
</dbReference>
<dbReference type="AlphaFoldDB" id="A0A6G0SY11"/>
<keyword evidence="3" id="KW-1185">Reference proteome</keyword>
<dbReference type="Pfam" id="PF09588">
    <property type="entry name" value="YqaJ"/>
    <property type="match status" value="1"/>
</dbReference>
<dbReference type="InterPro" id="IPR019080">
    <property type="entry name" value="YqaJ_viral_recombinase"/>
</dbReference>
<dbReference type="PANTHER" id="PTHR46609:SF8">
    <property type="entry name" value="YQAJ VIRAL RECOMBINASE DOMAIN-CONTAINING PROTEIN"/>
    <property type="match status" value="1"/>
</dbReference>
<feature type="domain" description="YqaJ viral recombinase" evidence="1">
    <location>
        <begin position="76"/>
        <end position="160"/>
    </location>
</feature>
<dbReference type="InterPro" id="IPR051703">
    <property type="entry name" value="NF-kappa-B_Signaling_Reg"/>
</dbReference>
<dbReference type="Gene3D" id="3.90.320.10">
    <property type="match status" value="1"/>
</dbReference>
<dbReference type="EMBL" id="VYZN01000198">
    <property type="protein sequence ID" value="KAE9523152.1"/>
    <property type="molecule type" value="Genomic_DNA"/>
</dbReference>
<evidence type="ECO:0000313" key="2">
    <source>
        <dbReference type="EMBL" id="KAE9523152.1"/>
    </source>
</evidence>
<comment type="caution">
    <text evidence="2">The sequence shown here is derived from an EMBL/GenBank/DDBJ whole genome shotgun (WGS) entry which is preliminary data.</text>
</comment>
<dbReference type="InterPro" id="IPR011335">
    <property type="entry name" value="Restrct_endonuc-II-like"/>
</dbReference>
<evidence type="ECO:0000313" key="3">
    <source>
        <dbReference type="Proteomes" id="UP000475862"/>
    </source>
</evidence>
<evidence type="ECO:0000259" key="1">
    <source>
        <dbReference type="Pfam" id="PF09588"/>
    </source>
</evidence>
<accession>A0A6G0SY11</accession>
<gene>
    <name evidence="2" type="ORF">AGLY_016466</name>
</gene>
<sequence length="196" mass="22524">MSAKIKKISFYQKFEKRGYNGPDKDYGLAEPFPEDGISKEVLEKTKKDFISSLQLNSEERSAIKEKTRDQANSQIWHVERRNRLTASNFGCVCKLRPTTSCKNTVYDILCRKFSSNTANYGKDTEPEAIVTLENQLKIKMNPRGLIIDKNFPYLAASPECFLPEIVNPQYGKRLMVDDIKDPGHILENIKKKNQKN</sequence>
<dbReference type="InterPro" id="IPR011604">
    <property type="entry name" value="PDDEXK-like_dom_sf"/>
</dbReference>
<dbReference type="SUPFAM" id="SSF52980">
    <property type="entry name" value="Restriction endonuclease-like"/>
    <property type="match status" value="1"/>
</dbReference>
<protein>
    <recommendedName>
        <fullName evidence="1">YqaJ viral recombinase domain-containing protein</fullName>
    </recommendedName>
</protein>
<dbReference type="Proteomes" id="UP000475862">
    <property type="component" value="Unassembled WGS sequence"/>
</dbReference>
<proteinExistence type="predicted"/>
<reference evidence="2 3" key="1">
    <citation type="submission" date="2019-08" db="EMBL/GenBank/DDBJ databases">
        <title>The genome of the soybean aphid Biotype 1, its phylome, world population structure and adaptation to the North American continent.</title>
        <authorList>
            <person name="Giordano R."/>
            <person name="Donthu R.K."/>
            <person name="Hernandez A.G."/>
            <person name="Wright C.L."/>
            <person name="Zimin A.V."/>
        </authorList>
    </citation>
    <scope>NUCLEOTIDE SEQUENCE [LARGE SCALE GENOMIC DNA]</scope>
    <source>
        <tissue evidence="2">Whole aphids</tissue>
    </source>
</reference>
<name>A0A6G0SY11_APHGL</name>
<dbReference type="GO" id="GO:0006281">
    <property type="term" value="P:DNA repair"/>
    <property type="evidence" value="ECO:0007669"/>
    <property type="project" value="UniProtKB-ARBA"/>
</dbReference>
<dbReference type="OrthoDB" id="6595168at2759"/>